<accession>A0AAW2Z060</accession>
<gene>
    <name evidence="1" type="ORF">AKO1_012945</name>
</gene>
<dbReference type="InterPro" id="IPR023393">
    <property type="entry name" value="START-like_dom_sf"/>
</dbReference>
<comment type="caution">
    <text evidence="1">The sequence shown here is derived from an EMBL/GenBank/DDBJ whole genome shotgun (WGS) entry which is preliminary data.</text>
</comment>
<reference evidence="1 2" key="1">
    <citation type="submission" date="2024-03" db="EMBL/GenBank/DDBJ databases">
        <title>The Acrasis kona genome and developmental transcriptomes reveal deep origins of eukaryotic multicellular pathways.</title>
        <authorList>
            <person name="Sheikh S."/>
            <person name="Fu C.-J."/>
            <person name="Brown M.W."/>
            <person name="Baldauf S.L."/>
        </authorList>
    </citation>
    <scope>NUCLEOTIDE SEQUENCE [LARGE SCALE GENOMIC DNA]</scope>
    <source>
        <strain evidence="1 2">ATCC MYA-3509</strain>
    </source>
</reference>
<dbReference type="SUPFAM" id="SSF55961">
    <property type="entry name" value="Bet v1-like"/>
    <property type="match status" value="1"/>
</dbReference>
<name>A0AAW2Z060_9EUKA</name>
<dbReference type="Gene3D" id="3.30.530.20">
    <property type="match status" value="1"/>
</dbReference>
<dbReference type="PANTHER" id="PTHR36166">
    <property type="entry name" value="CHROMOSOME 9, WHOLE GENOME SHOTGUN SEQUENCE"/>
    <property type="match status" value="1"/>
</dbReference>
<proteinExistence type="predicted"/>
<organism evidence="1 2">
    <name type="scientific">Acrasis kona</name>
    <dbReference type="NCBI Taxonomy" id="1008807"/>
    <lineage>
        <taxon>Eukaryota</taxon>
        <taxon>Discoba</taxon>
        <taxon>Heterolobosea</taxon>
        <taxon>Tetramitia</taxon>
        <taxon>Eutetramitia</taxon>
        <taxon>Acrasidae</taxon>
        <taxon>Acrasis</taxon>
    </lineage>
</organism>
<evidence type="ECO:0000313" key="2">
    <source>
        <dbReference type="Proteomes" id="UP001431209"/>
    </source>
</evidence>
<dbReference type="Proteomes" id="UP001431209">
    <property type="component" value="Unassembled WGS sequence"/>
</dbReference>
<dbReference type="EMBL" id="JAOPGA020000840">
    <property type="protein sequence ID" value="KAL0482324.1"/>
    <property type="molecule type" value="Genomic_DNA"/>
</dbReference>
<dbReference type="PANTHER" id="PTHR36166:SF1">
    <property type="entry name" value="SRPBCC DOMAIN-CONTAINING PROTEIN"/>
    <property type="match status" value="1"/>
</dbReference>
<evidence type="ECO:0000313" key="1">
    <source>
        <dbReference type="EMBL" id="KAL0482324.1"/>
    </source>
</evidence>
<sequence length="166" mass="19181">MTEQVLQTPKIKNGVFTTLGSSLIKGDPDVIFKTLLKFDDYSRWNTFTPNAEKVTSFEDFPKIGDQINLTVHMNGMNTRTQLVEITSFDANLRRICWKGLGFPNWALRSERVQELIEVDPGVYEYKNYETMEGFASYLTNFFVRSQLDEGFQRCTSDLKNYIESTS</sequence>
<dbReference type="CDD" id="cd07822">
    <property type="entry name" value="SRPBCC_4"/>
    <property type="match status" value="1"/>
</dbReference>
<dbReference type="AlphaFoldDB" id="A0AAW2Z060"/>
<protein>
    <submittedName>
        <fullName evidence="1">Decapping and exoribonuclease protein</fullName>
    </submittedName>
</protein>
<keyword evidence="2" id="KW-1185">Reference proteome</keyword>